<evidence type="ECO:0000256" key="1">
    <source>
        <dbReference type="SAM" id="SignalP"/>
    </source>
</evidence>
<protein>
    <recommendedName>
        <fullName evidence="4">FG-GAP repeat protein</fullName>
    </recommendedName>
</protein>
<keyword evidence="3" id="KW-1185">Reference proteome</keyword>
<gene>
    <name evidence="2" type="ordered locus">Rcas_3004</name>
</gene>
<keyword evidence="1" id="KW-0732">Signal</keyword>
<proteinExistence type="predicted"/>
<evidence type="ECO:0000313" key="2">
    <source>
        <dbReference type="EMBL" id="ABU59061.1"/>
    </source>
</evidence>
<dbReference type="AlphaFoldDB" id="A7NNC8"/>
<evidence type="ECO:0000313" key="3">
    <source>
        <dbReference type="Proteomes" id="UP000000263"/>
    </source>
</evidence>
<dbReference type="RefSeq" id="WP_012121485.1">
    <property type="nucleotide sequence ID" value="NC_009767.1"/>
</dbReference>
<dbReference type="OrthoDB" id="9867533at2"/>
<organism evidence="2 3">
    <name type="scientific">Roseiflexus castenholzii (strain DSM 13941 / HLO8)</name>
    <dbReference type="NCBI Taxonomy" id="383372"/>
    <lineage>
        <taxon>Bacteria</taxon>
        <taxon>Bacillati</taxon>
        <taxon>Chloroflexota</taxon>
        <taxon>Chloroflexia</taxon>
        <taxon>Chloroflexales</taxon>
        <taxon>Roseiflexineae</taxon>
        <taxon>Roseiflexaceae</taxon>
        <taxon>Roseiflexus</taxon>
    </lineage>
</organism>
<evidence type="ECO:0008006" key="4">
    <source>
        <dbReference type="Google" id="ProtNLM"/>
    </source>
</evidence>
<sequence>MQSVLLRRFTLAGLMLVGIASGACTNPFTARPSPTGDASILAVVTAYPAPVITIAPSATPPATVAPTVPPPAMRPTLAPGAESLVGPEWTIAYSGDLNADGRADVVAYKPASVTPGPTFNRPGYTAYIGSVSEAVIVQADAAGRPQTLVSLSRSGIVIGPRMAVRFPPSNEAWNNPVAIMLLIETTQPPVIAALPINSSGEPYTQAAGVRWNRRSAAYEVITGGK</sequence>
<dbReference type="KEGG" id="rca:Rcas_3004"/>
<accession>A7NNC8</accession>
<dbReference type="Proteomes" id="UP000000263">
    <property type="component" value="Chromosome"/>
</dbReference>
<reference evidence="2 3" key="1">
    <citation type="submission" date="2007-08" db="EMBL/GenBank/DDBJ databases">
        <title>Complete sequence of Roseiflexus castenholzii DSM 13941.</title>
        <authorList>
            <consortium name="US DOE Joint Genome Institute"/>
            <person name="Copeland A."/>
            <person name="Lucas S."/>
            <person name="Lapidus A."/>
            <person name="Barry K."/>
            <person name="Glavina del Rio T."/>
            <person name="Dalin E."/>
            <person name="Tice H."/>
            <person name="Pitluck S."/>
            <person name="Thompson L.S."/>
            <person name="Brettin T."/>
            <person name="Bruce D."/>
            <person name="Detter J.C."/>
            <person name="Han C."/>
            <person name="Tapia R."/>
            <person name="Schmutz J."/>
            <person name="Larimer F."/>
            <person name="Land M."/>
            <person name="Hauser L."/>
            <person name="Kyrpides N."/>
            <person name="Mikhailova N."/>
            <person name="Bryant D.A."/>
            <person name="Hanada S."/>
            <person name="Tsukatani Y."/>
            <person name="Richardson P."/>
        </authorList>
    </citation>
    <scope>NUCLEOTIDE SEQUENCE [LARGE SCALE GENOMIC DNA]</scope>
    <source>
        <strain evidence="3">DSM 13941 / HLO8</strain>
    </source>
</reference>
<feature type="chain" id="PRO_5002713934" description="FG-GAP repeat protein" evidence="1">
    <location>
        <begin position="23"/>
        <end position="225"/>
    </location>
</feature>
<feature type="signal peptide" evidence="1">
    <location>
        <begin position="1"/>
        <end position="22"/>
    </location>
</feature>
<name>A7NNC8_ROSCS</name>
<dbReference type="PROSITE" id="PS51257">
    <property type="entry name" value="PROKAR_LIPOPROTEIN"/>
    <property type="match status" value="1"/>
</dbReference>
<dbReference type="EMBL" id="CP000804">
    <property type="protein sequence ID" value="ABU59061.1"/>
    <property type="molecule type" value="Genomic_DNA"/>
</dbReference>
<dbReference type="HOGENOM" id="CLU_1229117_0_0_0"/>